<comment type="caution">
    <text evidence="5">The sequence shown here is derived from an EMBL/GenBank/DDBJ whole genome shotgun (WGS) entry which is preliminary data.</text>
</comment>
<keyword evidence="1 4" id="KW-0533">Nickel</keyword>
<dbReference type="PANTHER" id="PTHR34535">
    <property type="entry name" value="HYDROGENASE MATURATION FACTOR HYPA"/>
    <property type="match status" value="1"/>
</dbReference>
<evidence type="ECO:0000313" key="6">
    <source>
        <dbReference type="Proteomes" id="UP000307749"/>
    </source>
</evidence>
<dbReference type="GO" id="GO:0051604">
    <property type="term" value="P:protein maturation"/>
    <property type="evidence" value="ECO:0007669"/>
    <property type="project" value="InterPro"/>
</dbReference>
<dbReference type="Gene3D" id="3.30.2320.80">
    <property type="match status" value="1"/>
</dbReference>
<keyword evidence="3 4" id="KW-0862">Zinc</keyword>
<feature type="binding site" evidence="4">
    <location>
        <position position="92"/>
    </location>
    <ligand>
        <name>Zn(2+)</name>
        <dbReference type="ChEBI" id="CHEBI:29105"/>
    </ligand>
</feature>
<evidence type="ECO:0000313" key="5">
    <source>
        <dbReference type="EMBL" id="THD08110.1"/>
    </source>
</evidence>
<protein>
    <recommendedName>
        <fullName evidence="4">Hydrogenase maturation factor HypA</fullName>
    </recommendedName>
</protein>
<dbReference type="HAMAP" id="MF_00213">
    <property type="entry name" value="HypA_HybF"/>
    <property type="match status" value="1"/>
</dbReference>
<feature type="binding site" evidence="4">
    <location>
        <position position="2"/>
    </location>
    <ligand>
        <name>Ni(2+)</name>
        <dbReference type="ChEBI" id="CHEBI:49786"/>
    </ligand>
</feature>
<dbReference type="GO" id="GO:0016151">
    <property type="term" value="F:nickel cation binding"/>
    <property type="evidence" value="ECO:0007669"/>
    <property type="project" value="UniProtKB-UniRule"/>
</dbReference>
<proteinExistence type="inferred from homology"/>
<evidence type="ECO:0000256" key="3">
    <source>
        <dbReference type="ARBA" id="ARBA00022833"/>
    </source>
</evidence>
<keyword evidence="6" id="KW-1185">Reference proteome</keyword>
<accession>A0A4S3KHU9</accession>
<evidence type="ECO:0000256" key="2">
    <source>
        <dbReference type="ARBA" id="ARBA00022723"/>
    </source>
</evidence>
<evidence type="ECO:0000256" key="1">
    <source>
        <dbReference type="ARBA" id="ARBA00022596"/>
    </source>
</evidence>
<dbReference type="InterPro" id="IPR000688">
    <property type="entry name" value="HypA/HybF"/>
</dbReference>
<dbReference type="Proteomes" id="UP000307749">
    <property type="component" value="Unassembled WGS sequence"/>
</dbReference>
<dbReference type="PIRSF" id="PIRSF004761">
    <property type="entry name" value="Hydrgn_mat_HypA"/>
    <property type="match status" value="1"/>
</dbReference>
<feature type="binding site" evidence="4">
    <location>
        <position position="89"/>
    </location>
    <ligand>
        <name>Zn(2+)</name>
        <dbReference type="ChEBI" id="CHEBI:29105"/>
    </ligand>
</feature>
<dbReference type="OrthoDB" id="288014at2"/>
<feature type="binding site" evidence="4">
    <location>
        <position position="76"/>
    </location>
    <ligand>
        <name>Zn(2+)</name>
        <dbReference type="ChEBI" id="CHEBI:29105"/>
    </ligand>
</feature>
<name>A0A4S3KHU9_9GAMM</name>
<dbReference type="RefSeq" id="WP_081127769.1">
    <property type="nucleotide sequence ID" value="NZ_DAHXOC010000016.1"/>
</dbReference>
<comment type="similarity">
    <text evidence="4">Belongs to the HypA/HybF family.</text>
</comment>
<dbReference type="EMBL" id="MWQO01000052">
    <property type="protein sequence ID" value="THD08110.1"/>
    <property type="molecule type" value="Genomic_DNA"/>
</dbReference>
<comment type="function">
    <text evidence="4">Involved in the maturation of [NiFe] hydrogenases. Required for nickel insertion into the metal center of the hydrogenase.</text>
</comment>
<dbReference type="Pfam" id="PF01155">
    <property type="entry name" value="HypA"/>
    <property type="match status" value="1"/>
</dbReference>
<reference evidence="5 6" key="1">
    <citation type="submission" date="2017-02" db="EMBL/GenBank/DDBJ databases">
        <title>Whole genome sequencing of Metallibacterium scheffleri DSM 24874 (T).</title>
        <authorList>
            <person name="Kumar S."/>
            <person name="Patil P."/>
            <person name="Patil P.B."/>
        </authorList>
    </citation>
    <scope>NUCLEOTIDE SEQUENCE [LARGE SCALE GENOMIC DNA]</scope>
    <source>
        <strain evidence="5 6">DSM 24874</strain>
    </source>
</reference>
<keyword evidence="2 4" id="KW-0479">Metal-binding</keyword>
<dbReference type="STRING" id="993689.GCA_002077135_02247"/>
<sequence>MHEMALAEGVLGIIESAQRAQHFHAVRVVRLEIGELAGVEVAALLSCLDIALRRSVAHAARIECAAAPGRGWCMDCARSVSIATLYASCPHCGGAQVQATDGLQMRVQDLMVE</sequence>
<dbReference type="GO" id="GO:0008270">
    <property type="term" value="F:zinc ion binding"/>
    <property type="evidence" value="ECO:0007669"/>
    <property type="project" value="UniProtKB-UniRule"/>
</dbReference>
<organism evidence="5 6">
    <name type="scientific">Metallibacterium scheffleri</name>
    <dbReference type="NCBI Taxonomy" id="993689"/>
    <lineage>
        <taxon>Bacteria</taxon>
        <taxon>Pseudomonadati</taxon>
        <taxon>Pseudomonadota</taxon>
        <taxon>Gammaproteobacteria</taxon>
        <taxon>Lysobacterales</taxon>
        <taxon>Rhodanobacteraceae</taxon>
        <taxon>Metallibacterium</taxon>
    </lineage>
</organism>
<evidence type="ECO:0000256" key="4">
    <source>
        <dbReference type="HAMAP-Rule" id="MF_00213"/>
    </source>
</evidence>
<dbReference type="AlphaFoldDB" id="A0A4S3KHU9"/>
<feature type="binding site" evidence="4">
    <location>
        <position position="73"/>
    </location>
    <ligand>
        <name>Zn(2+)</name>
        <dbReference type="ChEBI" id="CHEBI:29105"/>
    </ligand>
</feature>
<dbReference type="PANTHER" id="PTHR34535:SF3">
    <property type="entry name" value="HYDROGENASE MATURATION FACTOR HYPA"/>
    <property type="match status" value="1"/>
</dbReference>
<gene>
    <name evidence="4" type="primary">hypA</name>
    <name evidence="5" type="ORF">B1806_13690</name>
</gene>